<dbReference type="GO" id="GO:0035925">
    <property type="term" value="F:mRNA 3'-UTR AU-rich region binding"/>
    <property type="evidence" value="ECO:0007669"/>
    <property type="project" value="TreeGrafter"/>
</dbReference>
<keyword evidence="5" id="KW-0963">Cytoplasm</keyword>
<comment type="similarity">
    <text evidence="3">Belongs to the RNase PH family.</text>
</comment>
<name>A0A8J4PQJ0_9MYCE</name>
<dbReference type="CDD" id="cd11368">
    <property type="entry name" value="RNase_PH_RRP45"/>
    <property type="match status" value="1"/>
</dbReference>
<dbReference type="GO" id="GO:0071035">
    <property type="term" value="P:nuclear polyadenylation-dependent rRNA catabolic process"/>
    <property type="evidence" value="ECO:0007669"/>
    <property type="project" value="TreeGrafter"/>
</dbReference>
<feature type="compositionally biased region" description="Basic and acidic residues" evidence="10">
    <location>
        <begin position="364"/>
        <end position="373"/>
    </location>
</feature>
<dbReference type="GO" id="GO:0071038">
    <property type="term" value="P:TRAMP-dependent tRNA surveillance pathway"/>
    <property type="evidence" value="ECO:0007669"/>
    <property type="project" value="TreeGrafter"/>
</dbReference>
<dbReference type="InterPro" id="IPR001247">
    <property type="entry name" value="ExoRNase_PH_dom1"/>
</dbReference>
<dbReference type="GO" id="GO:0000467">
    <property type="term" value="P:exonucleolytic trimming to generate mature 3'-end of 5.8S rRNA from tricistronic rRNA transcript (SSU-rRNA, 5.8S rRNA, LSU-rRNA)"/>
    <property type="evidence" value="ECO:0007669"/>
    <property type="project" value="TreeGrafter"/>
</dbReference>
<dbReference type="PANTHER" id="PTHR11097">
    <property type="entry name" value="EXOSOME COMPLEX EXONUCLEASE RIBOSOMAL RNA PROCESSING PROTEIN"/>
    <property type="match status" value="1"/>
</dbReference>
<feature type="region of interest" description="Disordered" evidence="10">
    <location>
        <begin position="343"/>
        <end position="373"/>
    </location>
</feature>
<comment type="subcellular location">
    <subcellularLocation>
        <location evidence="1">Cytoplasm</location>
    </subcellularLocation>
    <subcellularLocation>
        <location evidence="2">Nucleus</location>
        <location evidence="2">Nucleolus</location>
    </subcellularLocation>
</comment>
<keyword evidence="9" id="KW-0539">Nucleus</keyword>
<dbReference type="InterPro" id="IPR033100">
    <property type="entry name" value="Rrp45"/>
</dbReference>
<evidence type="ECO:0000256" key="8">
    <source>
        <dbReference type="ARBA" id="ARBA00022884"/>
    </source>
</evidence>
<dbReference type="AlphaFoldDB" id="A0A8J4PQJ0"/>
<evidence type="ECO:0000256" key="10">
    <source>
        <dbReference type="SAM" id="MobiDB-lite"/>
    </source>
</evidence>
<keyword evidence="14" id="KW-1185">Reference proteome</keyword>
<dbReference type="Pfam" id="PF01138">
    <property type="entry name" value="RNase_PH"/>
    <property type="match status" value="1"/>
</dbReference>
<dbReference type="OrthoDB" id="10264038at2759"/>
<dbReference type="InterPro" id="IPR020568">
    <property type="entry name" value="Ribosomal_Su5_D2-typ_SF"/>
</dbReference>
<evidence type="ECO:0000256" key="5">
    <source>
        <dbReference type="ARBA" id="ARBA00022490"/>
    </source>
</evidence>
<sequence>MKETISKNEKEFVLNGIDKFQRIDGRRVNDMRSIKIQFGKQYGMVEVQLGNTRVFTAITCDIVEPKPERPNEGFYVFNTDVSPMSSVSVDASRASPVESELGRIIEKGLKESRAIDTEALCIISGSKVWSIKTSIHILDDCGNLLDCASVSVIAALLHFRKPDVTVVGNEATVHSVLEREPVPLSIHHTPISITFAFFPNQIMIVDPDTKEECVMDGKISFLVNIHKEICGISKGGGTSTSIEQVLKCSKIAVIKAAEITQQIREALHENMKSRQIVSVKRPSVGQSATLEMIEHTRPIQKQIIQNLITSTNEKDIDMKPTAPVIKQEPKDTVMNELLSAENKPLSGWEDSSNNSNNNSNNTDSEMKNVEIKQEENVQINIKKEKEESTTEAVVAKPVKKAAAKTTTKKKVIKKSASADSDSEEETTVVLSTVTPTTKVYKEEEESEDLSVALKAKKKPAAKKPAAKK</sequence>
<evidence type="ECO:0000256" key="3">
    <source>
        <dbReference type="ARBA" id="ARBA00006678"/>
    </source>
</evidence>
<dbReference type="Pfam" id="PF03725">
    <property type="entry name" value="RNase_PH_C"/>
    <property type="match status" value="1"/>
</dbReference>
<dbReference type="EMBL" id="AJWJ01000298">
    <property type="protein sequence ID" value="KAF2072228.1"/>
    <property type="molecule type" value="Genomic_DNA"/>
</dbReference>
<dbReference type="GO" id="GO:0000176">
    <property type="term" value="C:nuclear exosome (RNase complex)"/>
    <property type="evidence" value="ECO:0007669"/>
    <property type="project" value="TreeGrafter"/>
</dbReference>
<dbReference type="PANTHER" id="PTHR11097:SF14">
    <property type="entry name" value="EXOSOME COMPLEX COMPONENT RRP45"/>
    <property type="match status" value="1"/>
</dbReference>
<evidence type="ECO:0000259" key="11">
    <source>
        <dbReference type="Pfam" id="PF01138"/>
    </source>
</evidence>
<dbReference type="GO" id="GO:0034475">
    <property type="term" value="P:U4 snRNA 3'-end processing"/>
    <property type="evidence" value="ECO:0007669"/>
    <property type="project" value="TreeGrafter"/>
</dbReference>
<feature type="compositionally biased region" description="Low complexity" evidence="10">
    <location>
        <begin position="427"/>
        <end position="437"/>
    </location>
</feature>
<protein>
    <recommendedName>
        <fullName evidence="4">Exosome complex component RRP45</fullName>
    </recommendedName>
</protein>
<accession>A0A8J4PQJ0</accession>
<dbReference type="GO" id="GO:0071028">
    <property type="term" value="P:nuclear mRNA surveillance"/>
    <property type="evidence" value="ECO:0007669"/>
    <property type="project" value="TreeGrafter"/>
</dbReference>
<feature type="compositionally biased region" description="Low complexity" evidence="10">
    <location>
        <begin position="351"/>
        <end position="361"/>
    </location>
</feature>
<dbReference type="Gene3D" id="3.30.230.70">
    <property type="entry name" value="GHMP Kinase, N-terminal domain"/>
    <property type="match status" value="1"/>
</dbReference>
<evidence type="ECO:0000313" key="14">
    <source>
        <dbReference type="Proteomes" id="UP000695562"/>
    </source>
</evidence>
<reference evidence="13" key="1">
    <citation type="submission" date="2020-01" db="EMBL/GenBank/DDBJ databases">
        <title>Development of genomics and gene disruption for Polysphondylium violaceum indicates a role for the polyketide synthase stlB in stalk morphogenesis.</title>
        <authorList>
            <person name="Narita B."/>
            <person name="Kawabe Y."/>
            <person name="Kin K."/>
            <person name="Saito T."/>
            <person name="Gibbs R."/>
            <person name="Kuspa A."/>
            <person name="Muzny D."/>
            <person name="Queller D."/>
            <person name="Richards S."/>
            <person name="Strassman J."/>
            <person name="Sucgang R."/>
            <person name="Worley K."/>
            <person name="Schaap P."/>
        </authorList>
    </citation>
    <scope>NUCLEOTIDE SEQUENCE</scope>
    <source>
        <strain evidence="13">QSvi11</strain>
    </source>
</reference>
<gene>
    <name evidence="13" type="ORF">CYY_006451</name>
</gene>
<dbReference type="GO" id="GO:0016075">
    <property type="term" value="P:rRNA catabolic process"/>
    <property type="evidence" value="ECO:0007669"/>
    <property type="project" value="TreeGrafter"/>
</dbReference>
<dbReference type="InterPro" id="IPR027408">
    <property type="entry name" value="PNPase/RNase_PH_dom_sf"/>
</dbReference>
<feature type="compositionally biased region" description="Basic residues" evidence="10">
    <location>
        <begin position="403"/>
        <end position="413"/>
    </location>
</feature>
<evidence type="ECO:0000256" key="6">
    <source>
        <dbReference type="ARBA" id="ARBA00022552"/>
    </source>
</evidence>
<organism evidence="13 14">
    <name type="scientific">Polysphondylium violaceum</name>
    <dbReference type="NCBI Taxonomy" id="133409"/>
    <lineage>
        <taxon>Eukaryota</taxon>
        <taxon>Amoebozoa</taxon>
        <taxon>Evosea</taxon>
        <taxon>Eumycetozoa</taxon>
        <taxon>Dictyostelia</taxon>
        <taxon>Dictyosteliales</taxon>
        <taxon>Dictyosteliaceae</taxon>
        <taxon>Polysphondylium</taxon>
    </lineage>
</organism>
<evidence type="ECO:0000256" key="9">
    <source>
        <dbReference type="ARBA" id="ARBA00023242"/>
    </source>
</evidence>
<dbReference type="FunFam" id="3.30.230.70:FF:000005">
    <property type="entry name" value="Exosome complex component RRP45"/>
    <property type="match status" value="1"/>
</dbReference>
<dbReference type="InterPro" id="IPR036345">
    <property type="entry name" value="ExoRNase_PH_dom2_sf"/>
</dbReference>
<dbReference type="InterPro" id="IPR015847">
    <property type="entry name" value="ExoRNase_PH_dom2"/>
</dbReference>
<dbReference type="SUPFAM" id="SSF54211">
    <property type="entry name" value="Ribosomal protein S5 domain 2-like"/>
    <property type="match status" value="1"/>
</dbReference>
<dbReference type="GO" id="GO:0000177">
    <property type="term" value="C:cytoplasmic exosome (RNase complex)"/>
    <property type="evidence" value="ECO:0007669"/>
    <property type="project" value="TreeGrafter"/>
</dbReference>
<dbReference type="SUPFAM" id="SSF55666">
    <property type="entry name" value="Ribonuclease PH domain 2-like"/>
    <property type="match status" value="1"/>
</dbReference>
<dbReference type="GO" id="GO:0034473">
    <property type="term" value="P:U1 snRNA 3'-end processing"/>
    <property type="evidence" value="ECO:0007669"/>
    <property type="project" value="TreeGrafter"/>
</dbReference>
<evidence type="ECO:0000256" key="1">
    <source>
        <dbReference type="ARBA" id="ARBA00004496"/>
    </source>
</evidence>
<evidence type="ECO:0000256" key="2">
    <source>
        <dbReference type="ARBA" id="ARBA00004604"/>
    </source>
</evidence>
<keyword evidence="8" id="KW-0694">RNA-binding</keyword>
<feature type="compositionally biased region" description="Basic residues" evidence="10">
    <location>
        <begin position="454"/>
        <end position="468"/>
    </location>
</feature>
<dbReference type="GO" id="GO:0034476">
    <property type="term" value="P:U5 snRNA 3'-end processing"/>
    <property type="evidence" value="ECO:0007669"/>
    <property type="project" value="TreeGrafter"/>
</dbReference>
<feature type="domain" description="Exoribonuclease phosphorolytic" evidence="12">
    <location>
        <begin position="188"/>
        <end position="253"/>
    </location>
</feature>
<evidence type="ECO:0000256" key="4">
    <source>
        <dbReference type="ARBA" id="ARBA00019572"/>
    </source>
</evidence>
<evidence type="ECO:0000256" key="7">
    <source>
        <dbReference type="ARBA" id="ARBA00022835"/>
    </source>
</evidence>
<proteinExistence type="inferred from homology"/>
<comment type="caution">
    <text evidence="13">The sequence shown here is derived from an EMBL/GenBank/DDBJ whole genome shotgun (WGS) entry which is preliminary data.</text>
</comment>
<dbReference type="InterPro" id="IPR050590">
    <property type="entry name" value="Exosome_comp_Rrp42_subfam"/>
</dbReference>
<evidence type="ECO:0000313" key="13">
    <source>
        <dbReference type="EMBL" id="KAF2072228.1"/>
    </source>
</evidence>
<dbReference type="GO" id="GO:0005730">
    <property type="term" value="C:nucleolus"/>
    <property type="evidence" value="ECO:0007669"/>
    <property type="project" value="UniProtKB-SubCell"/>
</dbReference>
<dbReference type="Proteomes" id="UP000695562">
    <property type="component" value="Unassembled WGS sequence"/>
</dbReference>
<feature type="domain" description="Exoribonuclease phosphorolytic" evidence="11">
    <location>
        <begin position="31"/>
        <end position="162"/>
    </location>
</feature>
<keyword evidence="7" id="KW-0271">Exosome</keyword>
<keyword evidence="6" id="KW-0698">rRNA processing</keyword>
<evidence type="ECO:0000259" key="12">
    <source>
        <dbReference type="Pfam" id="PF03725"/>
    </source>
</evidence>
<feature type="region of interest" description="Disordered" evidence="10">
    <location>
        <begin position="403"/>
        <end position="468"/>
    </location>
</feature>